<evidence type="ECO:0000256" key="2">
    <source>
        <dbReference type="ARBA" id="ARBA00023125"/>
    </source>
</evidence>
<dbReference type="PANTHER" id="PTHR43280:SF28">
    <property type="entry name" value="HTH-TYPE TRANSCRIPTIONAL ACTIVATOR RHAS"/>
    <property type="match status" value="1"/>
</dbReference>
<dbReference type="InterPro" id="IPR013096">
    <property type="entry name" value="Cupin_2"/>
</dbReference>
<dbReference type="RefSeq" id="WP_317524435.1">
    <property type="nucleotide sequence ID" value="NZ_JAWJZI010000014.1"/>
</dbReference>
<dbReference type="SUPFAM" id="SSF46689">
    <property type="entry name" value="Homeodomain-like"/>
    <property type="match status" value="1"/>
</dbReference>
<dbReference type="SUPFAM" id="SSF51182">
    <property type="entry name" value="RmlC-like cupins"/>
    <property type="match status" value="1"/>
</dbReference>
<dbReference type="EMBL" id="JAWJZI010000014">
    <property type="protein sequence ID" value="MDV5171615.1"/>
    <property type="molecule type" value="Genomic_DNA"/>
</dbReference>
<keyword evidence="2" id="KW-0238">DNA-binding</keyword>
<dbReference type="InterPro" id="IPR009057">
    <property type="entry name" value="Homeodomain-like_sf"/>
</dbReference>
<reference evidence="5 6" key="1">
    <citation type="submission" date="2023-10" db="EMBL/GenBank/DDBJ databases">
        <title>Marine bacteria isolated from horseshoe crab.</title>
        <authorList>
            <person name="Cheng T.H."/>
        </authorList>
    </citation>
    <scope>NUCLEOTIDE SEQUENCE [LARGE SCALE GENOMIC DNA]</scope>
    <source>
        <strain evidence="5 6">HSC6</strain>
    </source>
</reference>
<protein>
    <submittedName>
        <fullName evidence="5">AraC family transcriptional regulator</fullName>
    </submittedName>
</protein>
<dbReference type="InterPro" id="IPR018060">
    <property type="entry name" value="HTH_AraC"/>
</dbReference>
<evidence type="ECO:0000256" key="1">
    <source>
        <dbReference type="ARBA" id="ARBA00023015"/>
    </source>
</evidence>
<dbReference type="Proteomes" id="UP001186452">
    <property type="component" value="Unassembled WGS sequence"/>
</dbReference>
<dbReference type="Gene3D" id="2.60.120.10">
    <property type="entry name" value="Jelly Rolls"/>
    <property type="match status" value="1"/>
</dbReference>
<keyword evidence="3" id="KW-0804">Transcription</keyword>
<evidence type="ECO:0000313" key="6">
    <source>
        <dbReference type="Proteomes" id="UP001186452"/>
    </source>
</evidence>
<name>A0ABU3ZND7_9GAMM</name>
<dbReference type="InterPro" id="IPR014710">
    <property type="entry name" value="RmlC-like_jellyroll"/>
</dbReference>
<dbReference type="Pfam" id="PF12833">
    <property type="entry name" value="HTH_18"/>
    <property type="match status" value="1"/>
</dbReference>
<evidence type="ECO:0000313" key="5">
    <source>
        <dbReference type="EMBL" id="MDV5171615.1"/>
    </source>
</evidence>
<comment type="caution">
    <text evidence="5">The sequence shown here is derived from an EMBL/GenBank/DDBJ whole genome shotgun (WGS) entry which is preliminary data.</text>
</comment>
<keyword evidence="1" id="KW-0805">Transcription regulation</keyword>
<dbReference type="InterPro" id="IPR011051">
    <property type="entry name" value="RmlC_Cupin_sf"/>
</dbReference>
<organism evidence="5 6">
    <name type="scientific">Photobacterium rosenbergii</name>
    <dbReference type="NCBI Taxonomy" id="294936"/>
    <lineage>
        <taxon>Bacteria</taxon>
        <taxon>Pseudomonadati</taxon>
        <taxon>Pseudomonadota</taxon>
        <taxon>Gammaproteobacteria</taxon>
        <taxon>Vibrionales</taxon>
        <taxon>Vibrionaceae</taxon>
        <taxon>Photobacterium</taxon>
    </lineage>
</organism>
<dbReference type="PROSITE" id="PS01124">
    <property type="entry name" value="HTH_ARAC_FAMILY_2"/>
    <property type="match status" value="1"/>
</dbReference>
<dbReference type="PANTHER" id="PTHR43280">
    <property type="entry name" value="ARAC-FAMILY TRANSCRIPTIONAL REGULATOR"/>
    <property type="match status" value="1"/>
</dbReference>
<evidence type="ECO:0000256" key="3">
    <source>
        <dbReference type="ARBA" id="ARBA00023163"/>
    </source>
</evidence>
<dbReference type="Pfam" id="PF07883">
    <property type="entry name" value="Cupin_2"/>
    <property type="match status" value="1"/>
</dbReference>
<dbReference type="SMART" id="SM00342">
    <property type="entry name" value="HTH_ARAC"/>
    <property type="match status" value="1"/>
</dbReference>
<dbReference type="Gene3D" id="1.10.10.60">
    <property type="entry name" value="Homeodomain-like"/>
    <property type="match status" value="2"/>
</dbReference>
<feature type="domain" description="HTH araC/xylS-type" evidence="4">
    <location>
        <begin position="215"/>
        <end position="312"/>
    </location>
</feature>
<keyword evidence="6" id="KW-1185">Reference proteome</keyword>
<sequence>MLDAQVHDKLISYTDKELELLERNPDFKPTFTKRLKKEFFRDEHIFIVKQTRFIDIPLHSHEYIELVYVYQGKMRQVVNGKTIEQNQGEILLLNQFAQHEVEAATEDDIIINFIIEPEFIGRLISLFDNENLITEFILASINGKNRLGEHIHFKVGNCEELQQSVLKIINEIYSENILRQMRVNFLVGLLITELLANIESSDYYVSVNYTESLALMVLKYIDENYQNASLKVISDQLNQPNYKVSRLLKKFTGKTFSEILLEKRLERAIYLLKYTDYSIIDIINMTGYENASHFYRVFKEKYNVSIKEYRDNIRFVKAPYSIESED</sequence>
<accession>A0ABU3ZND7</accession>
<gene>
    <name evidence="5" type="ORF">R2X38_21690</name>
</gene>
<proteinExistence type="predicted"/>
<evidence type="ECO:0000259" key="4">
    <source>
        <dbReference type="PROSITE" id="PS01124"/>
    </source>
</evidence>